<feature type="transmembrane region" description="Helical" evidence="7">
    <location>
        <begin position="288"/>
        <end position="305"/>
    </location>
</feature>
<dbReference type="PANTHER" id="PTHR31102">
    <property type="match status" value="1"/>
</dbReference>
<protein>
    <submittedName>
        <fullName evidence="9">Mitochondrial sodium/hydrogen exchanger 9B2</fullName>
    </submittedName>
</protein>
<evidence type="ECO:0000256" key="4">
    <source>
        <dbReference type="ARBA" id="ARBA00022989"/>
    </source>
</evidence>
<feature type="domain" description="Cation/H+ exchanger transmembrane" evidence="8">
    <location>
        <begin position="81"/>
        <end position="424"/>
    </location>
</feature>
<dbReference type="InterPro" id="IPR006153">
    <property type="entry name" value="Cation/H_exchanger_TM"/>
</dbReference>
<accession>A0A087UZU2</accession>
<feature type="transmembrane region" description="Helical" evidence="7">
    <location>
        <begin position="40"/>
        <end position="61"/>
    </location>
</feature>
<evidence type="ECO:0000313" key="9">
    <source>
        <dbReference type="EMBL" id="KFM82881.1"/>
    </source>
</evidence>
<dbReference type="STRING" id="407821.A0A087UZU2"/>
<dbReference type="Proteomes" id="UP000054359">
    <property type="component" value="Unassembled WGS sequence"/>
</dbReference>
<keyword evidence="10" id="KW-1185">Reference proteome</keyword>
<evidence type="ECO:0000259" key="8">
    <source>
        <dbReference type="Pfam" id="PF00999"/>
    </source>
</evidence>
<dbReference type="InterPro" id="IPR038770">
    <property type="entry name" value="Na+/solute_symporter_sf"/>
</dbReference>
<sequence>MKISILTRIENPENCDAEELESSPKYFKKCSDMFPVRTKFFSVATQLLIILFLVGAMYGIFERMVFPGSELFALLLLGISAHGGGVIISCFKLPPLMGMLLVGILFRNLPFVPYHENISIMWSTTLRDISLAIILLKAGMGLDAQKLMELKLIVIKLSFIPCLVEAVSSAVFTHYLLGLPWIWALMLGFIVAAVSAAILVPGMIELEEKRLGLAKGIPTLILASVSLDNIAALTGFTVIFNVLTSSDSLIVTLVKRLLEPFAGFLLGALVGVLLWFLPEINTPKPTMVYYRILLLCLGGLTFIFASKRVGYPGAGALGCVSLSFIASLRWRKENEIFKSITWITGIFWLLIEPFLFGLIGAEVTIESLQTNLGYGILSLLLGIFIRVVTTVISMQCSPLNLKEVIFVSTSWLSKATVQAAVGSQALDYSRTNNKGTEFETHGKQVLMMSVLSIILTAPLGAALMNGLGPYLLQKDGSFENQPIESDDEESSPVNERRYTGYSSCSWTSTENYSFSNSERDFSASVLKSPQKLELNKAQNLLKGNL</sequence>
<feature type="region of interest" description="Disordered" evidence="6">
    <location>
        <begin position="478"/>
        <end position="500"/>
    </location>
</feature>
<keyword evidence="3 7" id="KW-0812">Transmembrane</keyword>
<evidence type="ECO:0000256" key="5">
    <source>
        <dbReference type="ARBA" id="ARBA00023136"/>
    </source>
</evidence>
<dbReference type="OMA" id="LWAMAWV"/>
<gene>
    <name evidence="9" type="ORF">X975_19946</name>
</gene>
<organism evidence="9 10">
    <name type="scientific">Stegodyphus mimosarum</name>
    <name type="common">African social velvet spider</name>
    <dbReference type="NCBI Taxonomy" id="407821"/>
    <lineage>
        <taxon>Eukaryota</taxon>
        <taxon>Metazoa</taxon>
        <taxon>Ecdysozoa</taxon>
        <taxon>Arthropoda</taxon>
        <taxon>Chelicerata</taxon>
        <taxon>Arachnida</taxon>
        <taxon>Araneae</taxon>
        <taxon>Araneomorphae</taxon>
        <taxon>Entelegynae</taxon>
        <taxon>Eresoidea</taxon>
        <taxon>Eresidae</taxon>
        <taxon>Stegodyphus</taxon>
    </lineage>
</organism>
<dbReference type="Gene3D" id="1.20.1530.20">
    <property type="match status" value="1"/>
</dbReference>
<dbReference type="OrthoDB" id="423807at2759"/>
<feature type="transmembrane region" description="Helical" evidence="7">
    <location>
        <begin position="73"/>
        <end position="106"/>
    </location>
</feature>
<dbReference type="Pfam" id="PF00999">
    <property type="entry name" value="Na_H_Exchanger"/>
    <property type="match status" value="1"/>
</dbReference>
<feature type="transmembrane region" description="Helical" evidence="7">
    <location>
        <begin position="311"/>
        <end position="328"/>
    </location>
</feature>
<feature type="transmembrane region" description="Helical" evidence="7">
    <location>
        <begin position="340"/>
        <end position="360"/>
    </location>
</feature>
<keyword evidence="4 7" id="KW-1133">Transmembrane helix</keyword>
<feature type="transmembrane region" description="Helical" evidence="7">
    <location>
        <begin position="372"/>
        <end position="392"/>
    </location>
</feature>
<dbReference type="PANTHER" id="PTHR31102:SF1">
    <property type="entry name" value="CATION_H+ EXCHANGER DOMAIN-CONTAINING PROTEIN"/>
    <property type="match status" value="1"/>
</dbReference>
<dbReference type="GO" id="GO:1902600">
    <property type="term" value="P:proton transmembrane transport"/>
    <property type="evidence" value="ECO:0007669"/>
    <property type="project" value="InterPro"/>
</dbReference>
<evidence type="ECO:0000256" key="2">
    <source>
        <dbReference type="ARBA" id="ARBA00007367"/>
    </source>
</evidence>
<comment type="subcellular location">
    <subcellularLocation>
        <location evidence="1">Membrane</location>
        <topology evidence="1">Multi-pass membrane protein</topology>
    </subcellularLocation>
</comment>
<evidence type="ECO:0000313" key="10">
    <source>
        <dbReference type="Proteomes" id="UP000054359"/>
    </source>
</evidence>
<evidence type="ECO:0000256" key="6">
    <source>
        <dbReference type="SAM" id="MobiDB-lite"/>
    </source>
</evidence>
<reference evidence="9 10" key="1">
    <citation type="submission" date="2013-11" db="EMBL/GenBank/DDBJ databases">
        <title>Genome sequencing of Stegodyphus mimosarum.</title>
        <authorList>
            <person name="Bechsgaard J."/>
        </authorList>
    </citation>
    <scope>NUCLEOTIDE SEQUENCE [LARGE SCALE GENOMIC DNA]</scope>
</reference>
<feature type="transmembrane region" description="Helical" evidence="7">
    <location>
        <begin position="181"/>
        <end position="204"/>
    </location>
</feature>
<dbReference type="GO" id="GO:0016020">
    <property type="term" value="C:membrane"/>
    <property type="evidence" value="ECO:0007669"/>
    <property type="project" value="UniProtKB-SubCell"/>
</dbReference>
<dbReference type="EMBL" id="KK122513">
    <property type="protein sequence ID" value="KFM82881.1"/>
    <property type="molecule type" value="Genomic_DNA"/>
</dbReference>
<feature type="transmembrane region" description="Helical" evidence="7">
    <location>
        <begin position="152"/>
        <end position="175"/>
    </location>
</feature>
<dbReference type="InterPro" id="IPR051843">
    <property type="entry name" value="CPA1_transporter"/>
</dbReference>
<keyword evidence="5 7" id="KW-0472">Membrane</keyword>
<evidence type="ECO:0000256" key="3">
    <source>
        <dbReference type="ARBA" id="ARBA00022692"/>
    </source>
</evidence>
<name>A0A087UZU2_STEMI</name>
<evidence type="ECO:0000256" key="7">
    <source>
        <dbReference type="SAM" id="Phobius"/>
    </source>
</evidence>
<feature type="non-terminal residue" evidence="9">
    <location>
        <position position="545"/>
    </location>
</feature>
<comment type="similarity">
    <text evidence="2">Belongs to the monovalent cation:proton antiporter 1 (CPA1) transporter (TC 2.A.36) family.</text>
</comment>
<feature type="transmembrane region" description="Helical" evidence="7">
    <location>
        <begin position="216"/>
        <end position="240"/>
    </location>
</feature>
<proteinExistence type="inferred from homology"/>
<feature type="transmembrane region" description="Helical" evidence="7">
    <location>
        <begin position="260"/>
        <end position="276"/>
    </location>
</feature>
<dbReference type="AlphaFoldDB" id="A0A087UZU2"/>
<feature type="transmembrane region" description="Helical" evidence="7">
    <location>
        <begin position="445"/>
        <end position="464"/>
    </location>
</feature>
<dbReference type="GO" id="GO:0015297">
    <property type="term" value="F:antiporter activity"/>
    <property type="evidence" value="ECO:0007669"/>
    <property type="project" value="InterPro"/>
</dbReference>
<evidence type="ECO:0000256" key="1">
    <source>
        <dbReference type="ARBA" id="ARBA00004141"/>
    </source>
</evidence>